<dbReference type="GO" id="GO:0006355">
    <property type="term" value="P:regulation of DNA-templated transcription"/>
    <property type="evidence" value="ECO:0007669"/>
    <property type="project" value="InterPro"/>
</dbReference>
<dbReference type="Proteomes" id="UP000220480">
    <property type="component" value="Unassembled WGS sequence"/>
</dbReference>
<dbReference type="AlphaFoldDB" id="A0A2A7B0L5"/>
<gene>
    <name evidence="1" type="ORF">CGS59_03220</name>
</gene>
<dbReference type="EMBL" id="NMTZ01000008">
    <property type="protein sequence ID" value="PDX84842.1"/>
    <property type="molecule type" value="Genomic_DNA"/>
</dbReference>
<comment type="caution">
    <text evidence="1">The sequence shown here is derived from an EMBL/GenBank/DDBJ whole genome shotgun (WGS) entry which is preliminary data.</text>
</comment>
<name>A0A2A7B0L5_9FIRM</name>
<sequence>MEYKGYHAKVEYDPDDKLLVGKVFGISDSLNFHAKDVDELEEAFHTSIDGYLDFCTEIGKCPEKEYSGAFNVRVSPELHKQASLRAQKDGVALNRVVERALTEYLNPGNEMLECFDKHVASFEESIKNMSTNITLTTDTYSYFISTSRNANCSMVVPSR</sequence>
<dbReference type="SUPFAM" id="SSF47598">
    <property type="entry name" value="Ribbon-helix-helix"/>
    <property type="match status" value="1"/>
</dbReference>
<proteinExistence type="predicted"/>
<evidence type="ECO:0000313" key="2">
    <source>
        <dbReference type="Proteomes" id="UP000220480"/>
    </source>
</evidence>
<evidence type="ECO:0000313" key="1">
    <source>
        <dbReference type="EMBL" id="PDX84842.1"/>
    </source>
</evidence>
<dbReference type="InterPro" id="IPR035069">
    <property type="entry name" value="TTHA1013/TTHA0281-like"/>
</dbReference>
<dbReference type="InterPro" id="IPR008651">
    <property type="entry name" value="Uncharacterised_HicB"/>
</dbReference>
<dbReference type="InterPro" id="IPR010985">
    <property type="entry name" value="Ribbon_hlx_hlx"/>
</dbReference>
<accession>A0A2A7B0L5</accession>
<protein>
    <submittedName>
        <fullName evidence="1">Uncharacterized protein</fullName>
    </submittedName>
</protein>
<dbReference type="SUPFAM" id="SSF143100">
    <property type="entry name" value="TTHA1013/TTHA0281-like"/>
    <property type="match status" value="1"/>
</dbReference>
<organism evidence="1 2">
    <name type="scientific">Faecalibacterium prausnitzii</name>
    <dbReference type="NCBI Taxonomy" id="853"/>
    <lineage>
        <taxon>Bacteria</taxon>
        <taxon>Bacillati</taxon>
        <taxon>Bacillota</taxon>
        <taxon>Clostridia</taxon>
        <taxon>Eubacteriales</taxon>
        <taxon>Oscillospiraceae</taxon>
        <taxon>Faecalibacterium</taxon>
    </lineage>
</organism>
<dbReference type="Pfam" id="PF05534">
    <property type="entry name" value="HicB"/>
    <property type="match status" value="1"/>
</dbReference>
<reference evidence="1 2" key="1">
    <citation type="journal article" date="2017" name="Front. Microbiol.">
        <title>New Insights into the Diversity of the Genus Faecalibacterium.</title>
        <authorList>
            <person name="Benevides L."/>
            <person name="Burman S."/>
            <person name="Martin R."/>
            <person name="Robert V."/>
            <person name="Thomas M."/>
            <person name="Miquel S."/>
            <person name="Chain F."/>
            <person name="Sokol H."/>
            <person name="Bermudez-Humaran L.G."/>
            <person name="Morrison M."/>
            <person name="Langella P."/>
            <person name="Azevedo V.A."/>
            <person name="Chatel J.M."/>
            <person name="Soares S."/>
        </authorList>
    </citation>
    <scope>NUCLEOTIDE SEQUENCE [LARGE SCALE GENOMIC DNA]</scope>
    <source>
        <strain evidence="1 2">CNCM I 4644</strain>
    </source>
</reference>